<dbReference type="Pfam" id="PF02026">
    <property type="entry name" value="RyR"/>
    <property type="match status" value="1"/>
</dbReference>
<keyword evidence="4" id="KW-1185">Reference proteome</keyword>
<dbReference type="EMBL" id="JTLZ01000001">
    <property type="protein sequence ID" value="KHO28340.1"/>
    <property type="molecule type" value="Genomic_DNA"/>
</dbReference>
<comment type="caution">
    <text evidence="3">The sequence shown here is derived from an EMBL/GenBank/DDBJ whole genome shotgun (WGS) entry which is preliminary data.</text>
</comment>
<evidence type="ECO:0000256" key="1">
    <source>
        <dbReference type="SAM" id="Phobius"/>
    </source>
</evidence>
<accession>A0ABR4Z1J7</accession>
<sequence length="804" mass="88775">MPARVSPIRIALMASSAVAVVLVAALAVRANHPSVATKFPGWPDWYGRPGSAASILVVIATLVVVCVLFLRSRQVRHTGAPVAIVAGLVVVSVSLGMASYWRCHDDRENAFFFTALTWTASLIKGNIGDPTPNGARCPVPTPVALDVARLTALGVLFITVLGVVAALFRARLDRLRIALARSVTVVVDIDDDAQSMVRAITSDNGGFGTVVIVTANPDRPCVQEPRSKGARVVAVDFDRPETWTSLSMWRKMTRLYLLSPDASANLVRLDQIKRRVDLDDGSGDGWARHVPLIVRIDDPWQAEAWRAQQMGTDDNWAPDAVGKYEVTAGRLLDRIIEKDKVSRVIVCGRSQLTLALCADMSQRRLEYDYYPGDAQPPTLTLVGENADEYKHDHEYHRKQLGLQAESLVVEAIPQVPTVPFLKSLLTDRRGAVQTTTAVILVDSDPVGGSSIDSSTGTRLAAQLPTVPIYAWDPKSRGWGGNERPTENETGDDELFLVGRLRTFGLSMDLPKGQAQDAWERAARLIHSRYAATVKAPSPSTVPWEELDPFYRGSNRRLVLNTLWIVRNFGGHTWDTWGSATESTAPSGFADLAPLKQLEALGFTENAAMTMAEKEHASWFDYYVKAGWRPGEARDDARKIHPRLMSWDDPRAADTIHEATLRSLANTLVALRQLGYRSRPKWQRFDRTGTVTARQRSEPWTWTSHTGDTMRAEAGDWEVSDDNGTTWSVNNERFAATYERIGENGQWRRTGNVLARLAVDGEVIETLEGPERVTAGDWIVKGDRGEQWPVPAADFAMNYRAPAAQ</sequence>
<dbReference type="Proteomes" id="UP000031004">
    <property type="component" value="Unassembled WGS sequence"/>
</dbReference>
<evidence type="ECO:0000259" key="2">
    <source>
        <dbReference type="Pfam" id="PF02026"/>
    </source>
</evidence>
<keyword evidence="1" id="KW-0812">Transmembrane</keyword>
<dbReference type="Gene3D" id="6.20.350.10">
    <property type="match status" value="1"/>
</dbReference>
<feature type="transmembrane region" description="Helical" evidence="1">
    <location>
        <begin position="52"/>
        <end position="70"/>
    </location>
</feature>
<name>A0ABR4Z1J7_9MYCO</name>
<proteinExistence type="predicted"/>
<keyword evidence="1" id="KW-0472">Membrane</keyword>
<keyword evidence="1" id="KW-1133">Transmembrane helix</keyword>
<feature type="transmembrane region" description="Helical" evidence="1">
    <location>
        <begin position="82"/>
        <end position="101"/>
    </location>
</feature>
<evidence type="ECO:0000313" key="3">
    <source>
        <dbReference type="EMBL" id="KHO28340.1"/>
    </source>
</evidence>
<feature type="domain" description="Ryanodine receptor Ryr" evidence="2">
    <location>
        <begin position="604"/>
        <end position="676"/>
    </location>
</feature>
<gene>
    <name evidence="3" type="ORF">QQ44_02120</name>
</gene>
<evidence type="ECO:0000313" key="4">
    <source>
        <dbReference type="Proteomes" id="UP000031004"/>
    </source>
</evidence>
<reference evidence="3 4" key="1">
    <citation type="submission" date="2014-11" db="EMBL/GenBank/DDBJ databases">
        <title>Mycobacterium setense Manresensis Genome.</title>
        <authorList>
            <person name="Rech G."/>
            <person name="Sumoy L."/>
        </authorList>
    </citation>
    <scope>NUCLEOTIDE SEQUENCE [LARGE SCALE GENOMIC DNA]</scope>
    <source>
        <strain evidence="3 4">Manresensis</strain>
    </source>
</reference>
<dbReference type="InterPro" id="IPR003032">
    <property type="entry name" value="Ryanodine_rcpt"/>
</dbReference>
<organism evidence="3 4">
    <name type="scientific">Mycolicibacterium setense</name>
    <dbReference type="NCBI Taxonomy" id="431269"/>
    <lineage>
        <taxon>Bacteria</taxon>
        <taxon>Bacillati</taxon>
        <taxon>Actinomycetota</taxon>
        <taxon>Actinomycetes</taxon>
        <taxon>Mycobacteriales</taxon>
        <taxon>Mycobacteriaceae</taxon>
        <taxon>Mycolicibacterium</taxon>
    </lineage>
</organism>
<protein>
    <recommendedName>
        <fullName evidence="2">Ryanodine receptor Ryr domain-containing protein</fullName>
    </recommendedName>
</protein>
<feature type="transmembrane region" description="Helical" evidence="1">
    <location>
        <begin position="150"/>
        <end position="168"/>
    </location>
</feature>